<proteinExistence type="predicted"/>
<accession>A0A1B9H477</accession>
<sequence>MSDQVPLPPPRLIITPSTPLLADTFDHVNHPSSLPSPSGSRHMYNTISLPNVSEKRSSRSRSGSRSSSSASASASRASSVSSSYDVKTHRSSSASPMYLSPPPSLASPMSGKRPLRSPLISILFIGFTLLLLLSTAFCTSDTSVRFLEMQQEKFRTLRQKSGKAFSLGLGGGREGKEARMDFVAGAMEASTAPRHDGDTGATVSATIGSDPAVVEEVAGVKGKVGEDGLIMSSEEWKHYTSTIGGPAVSMTGQVWDIEW</sequence>
<reference evidence="3 4" key="1">
    <citation type="submission" date="2013-07" db="EMBL/GenBank/DDBJ databases">
        <title>The Genome Sequence of Cryptococcus heveanensis BCC8398.</title>
        <authorList>
            <consortium name="The Broad Institute Genome Sequencing Platform"/>
            <person name="Cuomo C."/>
            <person name="Litvintseva A."/>
            <person name="Chen Y."/>
            <person name="Heitman J."/>
            <person name="Sun S."/>
            <person name="Springer D."/>
            <person name="Dromer F."/>
            <person name="Young S.K."/>
            <person name="Zeng Q."/>
            <person name="Gargeya S."/>
            <person name="Fitzgerald M."/>
            <person name="Abouelleil A."/>
            <person name="Alvarado L."/>
            <person name="Berlin A.M."/>
            <person name="Chapman S.B."/>
            <person name="Dewar J."/>
            <person name="Goldberg J."/>
            <person name="Griggs A."/>
            <person name="Gujja S."/>
            <person name="Hansen M."/>
            <person name="Howarth C."/>
            <person name="Imamovic A."/>
            <person name="Larimer J."/>
            <person name="McCowan C."/>
            <person name="Murphy C."/>
            <person name="Pearson M."/>
            <person name="Priest M."/>
            <person name="Roberts A."/>
            <person name="Saif S."/>
            <person name="Shea T."/>
            <person name="Sykes S."/>
            <person name="Wortman J."/>
            <person name="Nusbaum C."/>
            <person name="Birren B."/>
        </authorList>
    </citation>
    <scope>NUCLEOTIDE SEQUENCE [LARGE SCALE GENOMIC DNA]</scope>
    <source>
        <strain evidence="3 4">BCC8398</strain>
    </source>
</reference>
<gene>
    <name evidence="3" type="ORF">I316_00297</name>
</gene>
<keyword evidence="2" id="KW-1133">Transmembrane helix</keyword>
<evidence type="ECO:0000313" key="4">
    <source>
        <dbReference type="Proteomes" id="UP000092666"/>
    </source>
</evidence>
<keyword evidence="4" id="KW-1185">Reference proteome</keyword>
<dbReference type="Proteomes" id="UP000092666">
    <property type="component" value="Unassembled WGS sequence"/>
</dbReference>
<organism evidence="3 4">
    <name type="scientific">Kwoniella heveanensis BCC8398</name>
    <dbReference type="NCBI Taxonomy" id="1296120"/>
    <lineage>
        <taxon>Eukaryota</taxon>
        <taxon>Fungi</taxon>
        <taxon>Dikarya</taxon>
        <taxon>Basidiomycota</taxon>
        <taxon>Agaricomycotina</taxon>
        <taxon>Tremellomycetes</taxon>
        <taxon>Tremellales</taxon>
        <taxon>Cryptococcaceae</taxon>
        <taxon>Kwoniella</taxon>
    </lineage>
</organism>
<dbReference type="EMBL" id="KI669492">
    <property type="protein sequence ID" value="OCF38073.1"/>
    <property type="molecule type" value="Genomic_DNA"/>
</dbReference>
<feature type="compositionally biased region" description="Low complexity" evidence="1">
    <location>
        <begin position="60"/>
        <end position="74"/>
    </location>
</feature>
<keyword evidence="2" id="KW-0812">Transmembrane</keyword>
<feature type="compositionally biased region" description="Polar residues" evidence="1">
    <location>
        <begin position="30"/>
        <end position="51"/>
    </location>
</feature>
<evidence type="ECO:0000256" key="2">
    <source>
        <dbReference type="SAM" id="Phobius"/>
    </source>
</evidence>
<dbReference type="AlphaFoldDB" id="A0A1B9H477"/>
<evidence type="ECO:0000256" key="1">
    <source>
        <dbReference type="SAM" id="MobiDB-lite"/>
    </source>
</evidence>
<feature type="region of interest" description="Disordered" evidence="1">
    <location>
        <begin position="91"/>
        <end position="112"/>
    </location>
</feature>
<keyword evidence="2" id="KW-0472">Membrane</keyword>
<protein>
    <submittedName>
        <fullName evidence="3">Uncharacterized protein</fullName>
    </submittedName>
</protein>
<reference evidence="4" key="2">
    <citation type="submission" date="2013-12" db="EMBL/GenBank/DDBJ databases">
        <title>Evolution of pathogenesis and genome organization in the Tremellales.</title>
        <authorList>
            <person name="Cuomo C."/>
            <person name="Litvintseva A."/>
            <person name="Heitman J."/>
            <person name="Chen Y."/>
            <person name="Sun S."/>
            <person name="Springer D."/>
            <person name="Dromer F."/>
            <person name="Young S."/>
            <person name="Zeng Q."/>
            <person name="Chapman S."/>
            <person name="Gujja S."/>
            <person name="Saif S."/>
            <person name="Birren B."/>
        </authorList>
    </citation>
    <scope>NUCLEOTIDE SEQUENCE [LARGE SCALE GENOMIC DNA]</scope>
    <source>
        <strain evidence="4">BCC8398</strain>
    </source>
</reference>
<feature type="transmembrane region" description="Helical" evidence="2">
    <location>
        <begin position="119"/>
        <end position="137"/>
    </location>
</feature>
<evidence type="ECO:0000313" key="3">
    <source>
        <dbReference type="EMBL" id="OCF38073.1"/>
    </source>
</evidence>
<feature type="region of interest" description="Disordered" evidence="1">
    <location>
        <begin position="24"/>
        <end position="74"/>
    </location>
</feature>
<name>A0A1B9H477_9TREE</name>